<keyword evidence="1" id="KW-0812">Transmembrane</keyword>
<protein>
    <submittedName>
        <fullName evidence="2">Uncharacterized protein</fullName>
    </submittedName>
</protein>
<feature type="transmembrane region" description="Helical" evidence="1">
    <location>
        <begin position="77"/>
        <end position="95"/>
    </location>
</feature>
<keyword evidence="1" id="KW-0472">Membrane</keyword>
<keyword evidence="1" id="KW-1133">Transmembrane helix</keyword>
<accession>A0A1W1W5C7</accession>
<sequence>MPTVNLEYLNVPVPAWLSVLFVACTSFTAWLLAQAIQRAGGTGTYYWLIVVVWLTVQAGLALGGFYQTNLHALPPRLVLGALLPVVAVILAIVISPQGRRCMARLPIADLTAISVVRVGVEIGLYGLATHRLIPELMTFSGRNFDVLSGLTAPVVAILWRNQRLSRGGLIAWNVAALVLLAIIVTLALLSAPTLVQQLAFEQPNVGVLRFPFVWLPAFIVPVVLFSHIASLYQWLRHSESTSHPKK</sequence>
<evidence type="ECO:0000256" key="1">
    <source>
        <dbReference type="SAM" id="Phobius"/>
    </source>
</evidence>
<feature type="transmembrane region" description="Helical" evidence="1">
    <location>
        <begin position="212"/>
        <end position="235"/>
    </location>
</feature>
<dbReference type="Proteomes" id="UP000192266">
    <property type="component" value="Unassembled WGS sequence"/>
</dbReference>
<proteinExistence type="predicted"/>
<feature type="transmembrane region" description="Helical" evidence="1">
    <location>
        <begin position="45"/>
        <end position="65"/>
    </location>
</feature>
<dbReference type="EMBL" id="FWWW01000105">
    <property type="protein sequence ID" value="SMC00591.1"/>
    <property type="molecule type" value="Genomic_DNA"/>
</dbReference>
<keyword evidence="3" id="KW-1185">Reference proteome</keyword>
<feature type="transmembrane region" description="Helical" evidence="1">
    <location>
        <begin position="171"/>
        <end position="192"/>
    </location>
</feature>
<feature type="transmembrane region" description="Helical" evidence="1">
    <location>
        <begin position="15"/>
        <end position="33"/>
    </location>
</feature>
<evidence type="ECO:0000313" key="3">
    <source>
        <dbReference type="Proteomes" id="UP000192266"/>
    </source>
</evidence>
<dbReference type="STRING" id="645990.SAMN00120144_4134"/>
<dbReference type="OrthoDB" id="675847at2"/>
<dbReference type="RefSeq" id="WP_084447952.1">
    <property type="nucleotide sequence ID" value="NZ_FWWW01000105.1"/>
</dbReference>
<organism evidence="2 3">
    <name type="scientific">Hymenobacter roseosalivarius DSM 11622</name>
    <dbReference type="NCBI Taxonomy" id="645990"/>
    <lineage>
        <taxon>Bacteria</taxon>
        <taxon>Pseudomonadati</taxon>
        <taxon>Bacteroidota</taxon>
        <taxon>Cytophagia</taxon>
        <taxon>Cytophagales</taxon>
        <taxon>Hymenobacteraceae</taxon>
        <taxon>Hymenobacter</taxon>
    </lineage>
</organism>
<name>A0A1W1W5C7_9BACT</name>
<evidence type="ECO:0000313" key="2">
    <source>
        <dbReference type="EMBL" id="SMC00591.1"/>
    </source>
</evidence>
<reference evidence="2 3" key="1">
    <citation type="submission" date="2017-04" db="EMBL/GenBank/DDBJ databases">
        <authorList>
            <person name="Afonso C.L."/>
            <person name="Miller P.J."/>
            <person name="Scott M.A."/>
            <person name="Spackman E."/>
            <person name="Goraichik I."/>
            <person name="Dimitrov K.M."/>
            <person name="Suarez D.L."/>
            <person name="Swayne D.E."/>
        </authorList>
    </citation>
    <scope>NUCLEOTIDE SEQUENCE [LARGE SCALE GENOMIC DNA]</scope>
    <source>
        <strain evidence="2 3">DSM 11622</strain>
    </source>
</reference>
<gene>
    <name evidence="2" type="ORF">SAMN00120144_4134</name>
</gene>
<dbReference type="AlphaFoldDB" id="A0A1W1W5C7"/>